<dbReference type="PANTHER" id="PTHR23053">
    <property type="entry name" value="DLEC1 DELETED IN LUNG AND ESOPHAGEAL CANCER 1"/>
    <property type="match status" value="1"/>
</dbReference>
<dbReference type="PANTHER" id="PTHR23053:SF0">
    <property type="entry name" value="HYDROCEPHALUS-INDUCING PROTEIN HOMOLOG"/>
    <property type="match status" value="1"/>
</dbReference>
<dbReference type="EMBL" id="JAHGAV010001167">
    <property type="protein sequence ID" value="KAG6922735.1"/>
    <property type="molecule type" value="Genomic_DNA"/>
</dbReference>
<name>A0A8T1S231_CHESE</name>
<evidence type="ECO:0000313" key="1">
    <source>
        <dbReference type="EMBL" id="KAG6922735.1"/>
    </source>
</evidence>
<dbReference type="Proteomes" id="UP000765507">
    <property type="component" value="Unassembled WGS sequence"/>
</dbReference>
<accession>A0A8T1S231</accession>
<proteinExistence type="predicted"/>
<sequence>MLMVGADEVEGISLTQSPAELKESLWFVESEDLLATGVEEVFDILPLYGMLQPNESQQVSFTFYGHADITAQAKALCEVEGGPTYEIMLSGEASLINYAFDIKEIDYGLQVKHRRGLSFRATNFHSTGRMCHHPVLSCVPF</sequence>
<reference evidence="1 2" key="1">
    <citation type="journal article" date="2020" name="G3 (Bethesda)">
        <title>Draft Genome of the Common Snapping Turtle, Chelydra serpentina, a Model for Phenotypic Plasticity in Reptiles.</title>
        <authorList>
            <person name="Das D."/>
            <person name="Singh S.K."/>
            <person name="Bierstedt J."/>
            <person name="Erickson A."/>
            <person name="Galli G.L.J."/>
            <person name="Crossley D.A. 2nd"/>
            <person name="Rhen T."/>
        </authorList>
    </citation>
    <scope>NUCLEOTIDE SEQUENCE [LARGE SCALE GENOMIC DNA]</scope>
    <source>
        <strain evidence="1">KW</strain>
    </source>
</reference>
<dbReference type="AlphaFoldDB" id="A0A8T1S231"/>
<dbReference type="OrthoDB" id="442692at2759"/>
<protein>
    <submittedName>
        <fullName evidence="1">HYDIN, axonemal central pair apparatus protein</fullName>
    </submittedName>
</protein>
<dbReference type="Gene3D" id="2.60.40.10">
    <property type="entry name" value="Immunoglobulins"/>
    <property type="match status" value="1"/>
</dbReference>
<dbReference type="InterPro" id="IPR033305">
    <property type="entry name" value="Hydin-like"/>
</dbReference>
<comment type="caution">
    <text evidence="1">The sequence shown here is derived from an EMBL/GenBank/DDBJ whole genome shotgun (WGS) entry which is preliminary data.</text>
</comment>
<dbReference type="GO" id="GO:0003341">
    <property type="term" value="P:cilium movement"/>
    <property type="evidence" value="ECO:0007669"/>
    <property type="project" value="TreeGrafter"/>
</dbReference>
<organism evidence="1 2">
    <name type="scientific">Chelydra serpentina</name>
    <name type="common">Snapping turtle</name>
    <name type="synonym">Testudo serpentina</name>
    <dbReference type="NCBI Taxonomy" id="8475"/>
    <lineage>
        <taxon>Eukaryota</taxon>
        <taxon>Metazoa</taxon>
        <taxon>Chordata</taxon>
        <taxon>Craniata</taxon>
        <taxon>Vertebrata</taxon>
        <taxon>Euteleostomi</taxon>
        <taxon>Archelosauria</taxon>
        <taxon>Testudinata</taxon>
        <taxon>Testudines</taxon>
        <taxon>Cryptodira</taxon>
        <taxon>Durocryptodira</taxon>
        <taxon>Americhelydia</taxon>
        <taxon>Chelydroidea</taxon>
        <taxon>Chelydridae</taxon>
        <taxon>Chelydra</taxon>
    </lineage>
</organism>
<gene>
    <name evidence="1" type="ORF">G0U57_001138</name>
</gene>
<dbReference type="GO" id="GO:0005930">
    <property type="term" value="C:axoneme"/>
    <property type="evidence" value="ECO:0007669"/>
    <property type="project" value="TreeGrafter"/>
</dbReference>
<dbReference type="GO" id="GO:1904158">
    <property type="term" value="P:axonemal central apparatus assembly"/>
    <property type="evidence" value="ECO:0007669"/>
    <property type="project" value="TreeGrafter"/>
</dbReference>
<keyword evidence="2" id="KW-1185">Reference proteome</keyword>
<dbReference type="InterPro" id="IPR013783">
    <property type="entry name" value="Ig-like_fold"/>
</dbReference>
<evidence type="ECO:0000313" key="2">
    <source>
        <dbReference type="Proteomes" id="UP000765507"/>
    </source>
</evidence>